<dbReference type="InterPro" id="IPR046358">
    <property type="entry name" value="Flagellin_C"/>
</dbReference>
<gene>
    <name evidence="6" type="primary">flgL</name>
    <name evidence="6" type="ORF">ACIB24_02110</name>
</gene>
<evidence type="ECO:0000259" key="5">
    <source>
        <dbReference type="Pfam" id="PF00700"/>
    </source>
</evidence>
<dbReference type="InterPro" id="IPR001029">
    <property type="entry name" value="Flagellin_N"/>
</dbReference>
<evidence type="ECO:0000259" key="4">
    <source>
        <dbReference type="Pfam" id="PF00669"/>
    </source>
</evidence>
<proteinExistence type="inferred from homology"/>
<evidence type="ECO:0000313" key="7">
    <source>
        <dbReference type="Proteomes" id="UP001612915"/>
    </source>
</evidence>
<keyword evidence="7" id="KW-1185">Reference proteome</keyword>
<dbReference type="Proteomes" id="UP001612915">
    <property type="component" value="Unassembled WGS sequence"/>
</dbReference>
<dbReference type="RefSeq" id="WP_398274448.1">
    <property type="nucleotide sequence ID" value="NZ_JBITLV010000001.1"/>
</dbReference>
<reference evidence="6 7" key="1">
    <citation type="submission" date="2024-10" db="EMBL/GenBank/DDBJ databases">
        <title>The Natural Products Discovery Center: Release of the First 8490 Sequenced Strains for Exploring Actinobacteria Biosynthetic Diversity.</title>
        <authorList>
            <person name="Kalkreuter E."/>
            <person name="Kautsar S.A."/>
            <person name="Yang D."/>
            <person name="Bader C.D."/>
            <person name="Teijaro C.N."/>
            <person name="Fluegel L."/>
            <person name="Davis C.M."/>
            <person name="Simpson J.R."/>
            <person name="Lauterbach L."/>
            <person name="Steele A.D."/>
            <person name="Gui C."/>
            <person name="Meng S."/>
            <person name="Li G."/>
            <person name="Viehrig K."/>
            <person name="Ye F."/>
            <person name="Su P."/>
            <person name="Kiefer A.F."/>
            <person name="Nichols A."/>
            <person name="Cepeda A.J."/>
            <person name="Yan W."/>
            <person name="Fan B."/>
            <person name="Jiang Y."/>
            <person name="Adhikari A."/>
            <person name="Zheng C.-J."/>
            <person name="Schuster L."/>
            <person name="Cowan T.M."/>
            <person name="Smanski M.J."/>
            <person name="Chevrette M.G."/>
            <person name="De Carvalho L.P.S."/>
            <person name="Shen B."/>
        </authorList>
    </citation>
    <scope>NUCLEOTIDE SEQUENCE [LARGE SCALE GENOMIC DNA]</scope>
    <source>
        <strain evidence="6 7">NPDC049639</strain>
    </source>
</reference>
<name>A0ABW8AHL4_9ACTN</name>
<organism evidence="6 7">
    <name type="scientific">Spongisporangium articulatum</name>
    <dbReference type="NCBI Taxonomy" id="3362603"/>
    <lineage>
        <taxon>Bacteria</taxon>
        <taxon>Bacillati</taxon>
        <taxon>Actinomycetota</taxon>
        <taxon>Actinomycetes</taxon>
        <taxon>Kineosporiales</taxon>
        <taxon>Kineosporiaceae</taxon>
        <taxon>Spongisporangium</taxon>
    </lineage>
</organism>
<keyword evidence="6" id="KW-0969">Cilium</keyword>
<dbReference type="PANTHER" id="PTHR42792:SF1">
    <property type="entry name" value="FLAGELLAR HOOK-ASSOCIATED PROTEIN 3"/>
    <property type="match status" value="1"/>
</dbReference>
<keyword evidence="6" id="KW-0966">Cell projection</keyword>
<comment type="subcellular location">
    <subcellularLocation>
        <location evidence="1">Bacterial flagellum</location>
    </subcellularLocation>
</comment>
<keyword evidence="3" id="KW-0975">Bacterial flagellum</keyword>
<accession>A0ABW8AHL4</accession>
<comment type="similarity">
    <text evidence="2">Belongs to the bacterial flagellin family.</text>
</comment>
<protein>
    <submittedName>
        <fullName evidence="6">Flagellar hook-associated protein FlgL</fullName>
    </submittedName>
</protein>
<dbReference type="Pfam" id="PF00669">
    <property type="entry name" value="Flagellin_N"/>
    <property type="match status" value="1"/>
</dbReference>
<dbReference type="InterPro" id="IPR001492">
    <property type="entry name" value="Flagellin"/>
</dbReference>
<dbReference type="Pfam" id="PF00700">
    <property type="entry name" value="Flagellin_C"/>
    <property type="match status" value="1"/>
</dbReference>
<evidence type="ECO:0000313" key="6">
    <source>
        <dbReference type="EMBL" id="MFI7585852.1"/>
    </source>
</evidence>
<dbReference type="Gene3D" id="1.20.1330.10">
    <property type="entry name" value="f41 fragment of flagellin, N-terminal domain"/>
    <property type="match status" value="1"/>
</dbReference>
<dbReference type="NCBIfam" id="TIGR02550">
    <property type="entry name" value="flagell_flgL"/>
    <property type="match status" value="1"/>
</dbReference>
<evidence type="ECO:0000256" key="2">
    <source>
        <dbReference type="ARBA" id="ARBA00005709"/>
    </source>
</evidence>
<dbReference type="InterPro" id="IPR013384">
    <property type="entry name" value="Flagell_FlgL"/>
</dbReference>
<sequence>MALSRVTQTTMTNSTLRGLQASQLRAANLQNELSTNKKLTKPSDDPAALANTMQLRTELAQDNQYLDTIGDASDRLQAADSALQDTSSLLNRAKALIVNSQNASLDDAGRNAIATELDAIRQSVISNFNATYQGRPVFGGTIAGSQAVDPDTGAYVGNDEDISVRAGRNVNVRVDVKGSTVGADVLPDLLAKTAADIRSGSTDVTDDQNQLDAAMKKVTTSLGDIGARVNQLQSTKTRITAETTDLTARISGLEDIDLAETIMELTSAQTSYQSALGAAGKIMQTSLLDYLR</sequence>
<comment type="caution">
    <text evidence="6">The sequence shown here is derived from an EMBL/GenBank/DDBJ whole genome shotgun (WGS) entry which is preliminary data.</text>
</comment>
<evidence type="ECO:0000256" key="1">
    <source>
        <dbReference type="ARBA" id="ARBA00004365"/>
    </source>
</evidence>
<feature type="domain" description="Flagellin C-terminal" evidence="5">
    <location>
        <begin position="211"/>
        <end position="291"/>
    </location>
</feature>
<dbReference type="SUPFAM" id="SSF64518">
    <property type="entry name" value="Phase 1 flagellin"/>
    <property type="match status" value="1"/>
</dbReference>
<keyword evidence="6" id="KW-0282">Flagellum</keyword>
<dbReference type="EMBL" id="JBITLV010000001">
    <property type="protein sequence ID" value="MFI7585852.1"/>
    <property type="molecule type" value="Genomic_DNA"/>
</dbReference>
<dbReference type="PANTHER" id="PTHR42792">
    <property type="entry name" value="FLAGELLIN"/>
    <property type="match status" value="1"/>
</dbReference>
<evidence type="ECO:0000256" key="3">
    <source>
        <dbReference type="ARBA" id="ARBA00023143"/>
    </source>
</evidence>
<feature type="domain" description="Flagellin N-terminal" evidence="4">
    <location>
        <begin position="9"/>
        <end position="140"/>
    </location>
</feature>